<organism evidence="1 2">
    <name type="scientific">Serratia marcescens</name>
    <dbReference type="NCBI Taxonomy" id="615"/>
    <lineage>
        <taxon>Bacteria</taxon>
        <taxon>Pseudomonadati</taxon>
        <taxon>Pseudomonadota</taxon>
        <taxon>Gammaproteobacteria</taxon>
        <taxon>Enterobacterales</taxon>
        <taxon>Yersiniaceae</taxon>
        <taxon>Serratia</taxon>
    </lineage>
</organism>
<comment type="caution">
    <text evidence="1">The sequence shown here is derived from an EMBL/GenBank/DDBJ whole genome shotgun (WGS) entry which is preliminary data.</text>
</comment>
<reference evidence="1 2" key="1">
    <citation type="submission" date="2023-11" db="EMBL/GenBank/DDBJ databases">
        <title>Detection of rare carbapenemases in Enterobacterales - comparison of two colorimetric and two CIM-based carbapenemase assays.</title>
        <authorList>
            <person name="Schaffarczyk L."/>
            <person name="Noster J."/>
            <person name="Stelzer Y."/>
            <person name="Sattler J."/>
            <person name="Gatermann S."/>
            <person name="Hamprecht A."/>
        </authorList>
    </citation>
    <scope>NUCLEOTIDE SEQUENCE [LARGE SCALE GENOMIC DNA]</scope>
    <source>
        <strain evidence="1 2">CIM-Carb-136</strain>
    </source>
</reference>
<evidence type="ECO:0000313" key="1">
    <source>
        <dbReference type="EMBL" id="MDX7085061.1"/>
    </source>
</evidence>
<proteinExistence type="predicted"/>
<dbReference type="RefSeq" id="WP_319857686.1">
    <property type="nucleotide sequence ID" value="NZ_JAXABG010000019.1"/>
</dbReference>
<dbReference type="Proteomes" id="UP001275057">
    <property type="component" value="Unassembled WGS sequence"/>
</dbReference>
<evidence type="ECO:0008006" key="3">
    <source>
        <dbReference type="Google" id="ProtNLM"/>
    </source>
</evidence>
<sequence>MAKTNAERKAAQRERQRLAGIVPVEIKLDQQEAEMLRENCAARRPQREPYDLDEYITMLIRKDNAELKKQLAARSKRCCVKCKDKLPGDPAGCYFLGDSECWQTYGWHETKLTVCNMSRLN</sequence>
<dbReference type="EMBL" id="JAXABG010000019">
    <property type="protein sequence ID" value="MDX7085061.1"/>
    <property type="molecule type" value="Genomic_DNA"/>
</dbReference>
<protein>
    <recommendedName>
        <fullName evidence="3">Phage protein</fullName>
    </recommendedName>
</protein>
<accession>A0ABD5INB0</accession>
<dbReference type="AlphaFoldDB" id="A0ABD5INB0"/>
<gene>
    <name evidence="1" type="ORF">SJ435_22000</name>
</gene>
<name>A0ABD5INB0_SERMA</name>
<evidence type="ECO:0000313" key="2">
    <source>
        <dbReference type="Proteomes" id="UP001275057"/>
    </source>
</evidence>